<dbReference type="Proteomes" id="UP000237000">
    <property type="component" value="Unassembled WGS sequence"/>
</dbReference>
<keyword evidence="4" id="KW-1185">Reference proteome</keyword>
<feature type="domain" description="EF-hand" evidence="2">
    <location>
        <begin position="21"/>
        <end position="56"/>
    </location>
</feature>
<dbReference type="SMART" id="SM00054">
    <property type="entry name" value="EFh"/>
    <property type="match status" value="2"/>
</dbReference>
<dbReference type="PROSITE" id="PS50222">
    <property type="entry name" value="EF_HAND_2"/>
    <property type="match status" value="1"/>
</dbReference>
<keyword evidence="1" id="KW-0106">Calcium</keyword>
<evidence type="ECO:0000313" key="4">
    <source>
        <dbReference type="Proteomes" id="UP000237000"/>
    </source>
</evidence>
<evidence type="ECO:0000259" key="2">
    <source>
        <dbReference type="PROSITE" id="PS50222"/>
    </source>
</evidence>
<dbReference type="InterPro" id="IPR018247">
    <property type="entry name" value="EF_Hand_1_Ca_BS"/>
</dbReference>
<dbReference type="CDD" id="cd00051">
    <property type="entry name" value="EFh"/>
    <property type="match status" value="1"/>
</dbReference>
<proteinExistence type="predicted"/>
<dbReference type="OrthoDB" id="26525at2759"/>
<evidence type="ECO:0000256" key="1">
    <source>
        <dbReference type="ARBA" id="ARBA00022837"/>
    </source>
</evidence>
<name>A0A2P5FX25_TREOI</name>
<organism evidence="3 4">
    <name type="scientific">Trema orientale</name>
    <name type="common">Charcoal tree</name>
    <name type="synonym">Celtis orientalis</name>
    <dbReference type="NCBI Taxonomy" id="63057"/>
    <lineage>
        <taxon>Eukaryota</taxon>
        <taxon>Viridiplantae</taxon>
        <taxon>Streptophyta</taxon>
        <taxon>Embryophyta</taxon>
        <taxon>Tracheophyta</taxon>
        <taxon>Spermatophyta</taxon>
        <taxon>Magnoliopsida</taxon>
        <taxon>eudicotyledons</taxon>
        <taxon>Gunneridae</taxon>
        <taxon>Pentapetalae</taxon>
        <taxon>rosids</taxon>
        <taxon>fabids</taxon>
        <taxon>Rosales</taxon>
        <taxon>Cannabaceae</taxon>
        <taxon>Trema</taxon>
    </lineage>
</organism>
<dbReference type="Gene3D" id="1.10.238.10">
    <property type="entry name" value="EF-hand"/>
    <property type="match status" value="1"/>
</dbReference>
<gene>
    <name evidence="3" type="ORF">TorRG33x02_021090</name>
</gene>
<evidence type="ECO:0000313" key="3">
    <source>
        <dbReference type="EMBL" id="POO02325.1"/>
    </source>
</evidence>
<dbReference type="Pfam" id="PF13202">
    <property type="entry name" value="EF-hand_5"/>
    <property type="match status" value="1"/>
</dbReference>
<dbReference type="InterPro" id="IPR011992">
    <property type="entry name" value="EF-hand-dom_pair"/>
</dbReference>
<dbReference type="InParanoid" id="A0A2P5FX25"/>
<sequence>MGSYLKNQTECVKDNQAQVLWTNDQLAKIFRSHDTNNDGKLSRDELKAAFKYLGSHCSSFRTLRAFNHADGDKDGFIDLSGPELSELVSYAHSCGYKVF</sequence>
<dbReference type="EMBL" id="JXTC01000005">
    <property type="protein sequence ID" value="POO02325.1"/>
    <property type="molecule type" value="Genomic_DNA"/>
</dbReference>
<dbReference type="STRING" id="63057.A0A2P5FX25"/>
<dbReference type="InterPro" id="IPR002048">
    <property type="entry name" value="EF_hand_dom"/>
</dbReference>
<accession>A0A2P5FX25</accession>
<protein>
    <submittedName>
        <fullName evidence="3">Parvalbumin</fullName>
    </submittedName>
</protein>
<dbReference type="AlphaFoldDB" id="A0A2P5FX25"/>
<dbReference type="Pfam" id="PF13405">
    <property type="entry name" value="EF-hand_6"/>
    <property type="match status" value="1"/>
</dbReference>
<dbReference type="GO" id="GO:0005509">
    <property type="term" value="F:calcium ion binding"/>
    <property type="evidence" value="ECO:0007669"/>
    <property type="project" value="InterPro"/>
</dbReference>
<dbReference type="PROSITE" id="PS00018">
    <property type="entry name" value="EF_HAND_1"/>
    <property type="match status" value="1"/>
</dbReference>
<comment type="caution">
    <text evidence="3">The sequence shown here is derived from an EMBL/GenBank/DDBJ whole genome shotgun (WGS) entry which is preliminary data.</text>
</comment>
<reference evidence="4" key="1">
    <citation type="submission" date="2016-06" db="EMBL/GenBank/DDBJ databases">
        <title>Parallel loss of symbiosis genes in relatives of nitrogen-fixing non-legume Parasponia.</title>
        <authorList>
            <person name="Van Velzen R."/>
            <person name="Holmer R."/>
            <person name="Bu F."/>
            <person name="Rutten L."/>
            <person name="Van Zeijl A."/>
            <person name="Liu W."/>
            <person name="Santuari L."/>
            <person name="Cao Q."/>
            <person name="Sharma T."/>
            <person name="Shen D."/>
            <person name="Roswanjaya Y."/>
            <person name="Wardhani T."/>
            <person name="Kalhor M.S."/>
            <person name="Jansen J."/>
            <person name="Van den Hoogen J."/>
            <person name="Gungor B."/>
            <person name="Hartog M."/>
            <person name="Hontelez J."/>
            <person name="Verver J."/>
            <person name="Yang W.-C."/>
            <person name="Schijlen E."/>
            <person name="Repin R."/>
            <person name="Schilthuizen M."/>
            <person name="Schranz E."/>
            <person name="Heidstra R."/>
            <person name="Miyata K."/>
            <person name="Fedorova E."/>
            <person name="Kohlen W."/>
            <person name="Bisseling T."/>
            <person name="Smit S."/>
            <person name="Geurts R."/>
        </authorList>
    </citation>
    <scope>NUCLEOTIDE SEQUENCE [LARGE SCALE GENOMIC DNA]</scope>
    <source>
        <strain evidence="4">cv. RG33-2</strain>
    </source>
</reference>
<dbReference type="SUPFAM" id="SSF47473">
    <property type="entry name" value="EF-hand"/>
    <property type="match status" value="1"/>
</dbReference>